<sequence length="254" mass="27607">MNTSMLITVLFLAGSVSSFTCPATPLITQQPRALQFSLFAQKRRSQSEGKGFGKLAPSKSEKKSSDSNAPPSDDTSIPATKPFLQSVESGGSNTIPVVEDDASLSPDQRAERILRDKYGLKTLEEQQLSQKQMENINEQRRKLQEMKRKAELNEEIDIIAMIPGPVQIAIDRFLKIGLGISGILFVAAGMAITVEAWSKTTKNELPEALDQFIVGTVEPNFTTGLLVLLGFSVSLGVFAAAQLGSQGAQYREDN</sequence>
<evidence type="ECO:0000256" key="4">
    <source>
        <dbReference type="SAM" id="SignalP"/>
    </source>
</evidence>
<keyword evidence="3" id="KW-0812">Transmembrane</keyword>
<gene>
    <name evidence="5" type="ORF">FisN_2Hh483</name>
</gene>
<keyword evidence="6" id="KW-1185">Reference proteome</keyword>
<dbReference type="OrthoDB" id="204261at2759"/>
<comment type="caution">
    <text evidence="5">The sequence shown here is derived from an EMBL/GenBank/DDBJ whole genome shotgun (WGS) entry which is preliminary data.</text>
</comment>
<proteinExistence type="predicted"/>
<feature type="transmembrane region" description="Helical" evidence="3">
    <location>
        <begin position="221"/>
        <end position="241"/>
    </location>
</feature>
<feature type="compositionally biased region" description="Polar residues" evidence="2">
    <location>
        <begin position="66"/>
        <end position="78"/>
    </location>
</feature>
<protein>
    <submittedName>
        <fullName evidence="5">Uncharacterized protein</fullName>
    </submittedName>
</protein>
<dbReference type="EMBL" id="BDSP01000060">
    <property type="protein sequence ID" value="GAX12994.1"/>
    <property type="molecule type" value="Genomic_DNA"/>
</dbReference>
<keyword evidence="1" id="KW-0175">Coiled coil</keyword>
<keyword evidence="3" id="KW-0472">Membrane</keyword>
<keyword evidence="4" id="KW-0732">Signal</keyword>
<evidence type="ECO:0000256" key="3">
    <source>
        <dbReference type="SAM" id="Phobius"/>
    </source>
</evidence>
<evidence type="ECO:0000313" key="5">
    <source>
        <dbReference type="EMBL" id="GAX12994.1"/>
    </source>
</evidence>
<dbReference type="InParanoid" id="A0A1Z5JG64"/>
<dbReference type="AlphaFoldDB" id="A0A1Z5JG64"/>
<keyword evidence="3" id="KW-1133">Transmembrane helix</keyword>
<evidence type="ECO:0000256" key="1">
    <source>
        <dbReference type="SAM" id="Coils"/>
    </source>
</evidence>
<name>A0A1Z5JG64_FISSO</name>
<feature type="region of interest" description="Disordered" evidence="2">
    <location>
        <begin position="45"/>
        <end position="99"/>
    </location>
</feature>
<feature type="compositionally biased region" description="Polar residues" evidence="2">
    <location>
        <begin position="86"/>
        <end position="95"/>
    </location>
</feature>
<evidence type="ECO:0000256" key="2">
    <source>
        <dbReference type="SAM" id="MobiDB-lite"/>
    </source>
</evidence>
<feature type="signal peptide" evidence="4">
    <location>
        <begin position="1"/>
        <end position="18"/>
    </location>
</feature>
<feature type="chain" id="PRO_5013210116" evidence="4">
    <location>
        <begin position="19"/>
        <end position="254"/>
    </location>
</feature>
<evidence type="ECO:0000313" key="6">
    <source>
        <dbReference type="Proteomes" id="UP000198406"/>
    </source>
</evidence>
<reference evidence="5 6" key="1">
    <citation type="journal article" date="2015" name="Plant Cell">
        <title>Oil accumulation by the oleaginous diatom Fistulifera solaris as revealed by the genome and transcriptome.</title>
        <authorList>
            <person name="Tanaka T."/>
            <person name="Maeda Y."/>
            <person name="Veluchamy A."/>
            <person name="Tanaka M."/>
            <person name="Abida H."/>
            <person name="Marechal E."/>
            <person name="Bowler C."/>
            <person name="Muto M."/>
            <person name="Sunaga Y."/>
            <person name="Tanaka M."/>
            <person name="Yoshino T."/>
            <person name="Taniguchi T."/>
            <person name="Fukuda Y."/>
            <person name="Nemoto M."/>
            <person name="Matsumoto M."/>
            <person name="Wong P.S."/>
            <person name="Aburatani S."/>
            <person name="Fujibuchi W."/>
        </authorList>
    </citation>
    <scope>NUCLEOTIDE SEQUENCE [LARGE SCALE GENOMIC DNA]</scope>
    <source>
        <strain evidence="5 6">JPCC DA0580</strain>
    </source>
</reference>
<organism evidence="5 6">
    <name type="scientific">Fistulifera solaris</name>
    <name type="common">Oleaginous diatom</name>
    <dbReference type="NCBI Taxonomy" id="1519565"/>
    <lineage>
        <taxon>Eukaryota</taxon>
        <taxon>Sar</taxon>
        <taxon>Stramenopiles</taxon>
        <taxon>Ochrophyta</taxon>
        <taxon>Bacillariophyta</taxon>
        <taxon>Bacillariophyceae</taxon>
        <taxon>Bacillariophycidae</taxon>
        <taxon>Naviculales</taxon>
        <taxon>Naviculaceae</taxon>
        <taxon>Fistulifera</taxon>
    </lineage>
</organism>
<feature type="coiled-coil region" evidence="1">
    <location>
        <begin position="126"/>
        <end position="156"/>
    </location>
</feature>
<accession>A0A1Z5JG64</accession>
<dbReference type="Proteomes" id="UP000198406">
    <property type="component" value="Unassembled WGS sequence"/>
</dbReference>